<protein>
    <submittedName>
        <fullName evidence="1">Uncharacterized protein</fullName>
    </submittedName>
</protein>
<evidence type="ECO:0000313" key="1">
    <source>
        <dbReference type="EMBL" id="WDZ84907.1"/>
    </source>
</evidence>
<keyword evidence="2" id="KW-1185">Reference proteome</keyword>
<evidence type="ECO:0000313" key="2">
    <source>
        <dbReference type="Proteomes" id="UP001219605"/>
    </source>
</evidence>
<name>A0ABY7ZPE6_9ACTN</name>
<organism evidence="1 2">
    <name type="scientific">Micromonospora cathayae</name>
    <dbReference type="NCBI Taxonomy" id="3028804"/>
    <lineage>
        <taxon>Bacteria</taxon>
        <taxon>Bacillati</taxon>
        <taxon>Actinomycetota</taxon>
        <taxon>Actinomycetes</taxon>
        <taxon>Micromonosporales</taxon>
        <taxon>Micromonosporaceae</taxon>
        <taxon>Micromonospora</taxon>
    </lineage>
</organism>
<sequence length="142" mass="15763">MTEFCLGGGTVRFEFDSHVDDAMGACLDAEADYEFISGNDVLRLDRCARCILPAFRHGLVWGKLSLYAYRFVGRASKRGDLYAHHIQAVTANPKHGLHSFDSNWGVGRVLEDKSAVCNDLLVPGGYFVRSLSLKGYEDIRST</sequence>
<reference evidence="1 2" key="1">
    <citation type="submission" date="2023-02" db="EMBL/GenBank/DDBJ databases">
        <authorList>
            <person name="Mo P."/>
        </authorList>
    </citation>
    <scope>NUCLEOTIDE SEQUENCE [LARGE SCALE GENOMIC DNA]</scope>
    <source>
        <strain evidence="1 2">HUAS 3</strain>
    </source>
</reference>
<dbReference type="RefSeq" id="WP_275031596.1">
    <property type="nucleotide sequence ID" value="NZ_CP118615.1"/>
</dbReference>
<dbReference type="EMBL" id="CP118615">
    <property type="protein sequence ID" value="WDZ84907.1"/>
    <property type="molecule type" value="Genomic_DNA"/>
</dbReference>
<accession>A0ABY7ZPE6</accession>
<proteinExistence type="predicted"/>
<dbReference type="Proteomes" id="UP001219605">
    <property type="component" value="Chromosome"/>
</dbReference>
<gene>
    <name evidence="1" type="ORF">PVK37_00030</name>
</gene>